<accession>A0A9N8W093</accession>
<evidence type="ECO:0000313" key="1">
    <source>
        <dbReference type="EMBL" id="CAG8467334.1"/>
    </source>
</evidence>
<dbReference type="AlphaFoldDB" id="A0A9N8W093"/>
<name>A0A9N8W093_9GLOM</name>
<sequence>TQNEKKRHTDMNFDMNFDTNSLFDTTTDTFSDSNTMNFVTIFNVGYSLISKFESIRNT</sequence>
<organism evidence="1 2">
    <name type="scientific">Dentiscutata erythropus</name>
    <dbReference type="NCBI Taxonomy" id="1348616"/>
    <lineage>
        <taxon>Eukaryota</taxon>
        <taxon>Fungi</taxon>
        <taxon>Fungi incertae sedis</taxon>
        <taxon>Mucoromycota</taxon>
        <taxon>Glomeromycotina</taxon>
        <taxon>Glomeromycetes</taxon>
        <taxon>Diversisporales</taxon>
        <taxon>Gigasporaceae</taxon>
        <taxon>Dentiscutata</taxon>
    </lineage>
</organism>
<protein>
    <submittedName>
        <fullName evidence="1">23630_t:CDS:1</fullName>
    </submittedName>
</protein>
<dbReference type="EMBL" id="CAJVPY010000349">
    <property type="protein sequence ID" value="CAG8467334.1"/>
    <property type="molecule type" value="Genomic_DNA"/>
</dbReference>
<proteinExistence type="predicted"/>
<comment type="caution">
    <text evidence="1">The sequence shown here is derived from an EMBL/GenBank/DDBJ whole genome shotgun (WGS) entry which is preliminary data.</text>
</comment>
<evidence type="ECO:0000313" key="2">
    <source>
        <dbReference type="Proteomes" id="UP000789405"/>
    </source>
</evidence>
<keyword evidence="2" id="KW-1185">Reference proteome</keyword>
<feature type="non-terminal residue" evidence="1">
    <location>
        <position position="1"/>
    </location>
</feature>
<gene>
    <name evidence="1" type="ORF">DERYTH_LOCUS1290</name>
</gene>
<dbReference type="Proteomes" id="UP000789405">
    <property type="component" value="Unassembled WGS sequence"/>
</dbReference>
<reference evidence="1" key="1">
    <citation type="submission" date="2021-06" db="EMBL/GenBank/DDBJ databases">
        <authorList>
            <person name="Kallberg Y."/>
            <person name="Tangrot J."/>
            <person name="Rosling A."/>
        </authorList>
    </citation>
    <scope>NUCLEOTIDE SEQUENCE</scope>
    <source>
        <strain evidence="1">MA453B</strain>
    </source>
</reference>